<dbReference type="InterPro" id="IPR050832">
    <property type="entry name" value="Bact_Acetyltransf"/>
</dbReference>
<evidence type="ECO:0000256" key="2">
    <source>
        <dbReference type="ARBA" id="ARBA00023315"/>
    </source>
</evidence>
<evidence type="ECO:0000313" key="5">
    <source>
        <dbReference type="Proteomes" id="UP000008130"/>
    </source>
</evidence>
<sequence length="172" mass="18937">MTTHLTEVRPARPEDAEALSGIHAAAWRGAYRGLLDGIDLERLVSRRTPSWWCDALTKGVLIEVLEIGGEAAGYASYGSCRMPALRCDGEIYEIYLKPECQGLGFGRQLFETARKALQSRGLNGLAVRVLSDNGPACAFYRALGGRLAARTWHETGGRRLELSVFVWAARRV</sequence>
<keyword evidence="2" id="KW-0012">Acyltransferase</keyword>
<proteinExistence type="predicted"/>
<evidence type="ECO:0000256" key="1">
    <source>
        <dbReference type="ARBA" id="ARBA00022679"/>
    </source>
</evidence>
<dbReference type="GO" id="GO:0016747">
    <property type="term" value="F:acyltransferase activity, transferring groups other than amino-acyl groups"/>
    <property type="evidence" value="ECO:0007669"/>
    <property type="project" value="InterPro"/>
</dbReference>
<dbReference type="PATRIC" id="fig|991905.3.peg.447"/>
<dbReference type="OrthoDB" id="9799154at2"/>
<organism evidence="4 5">
    <name type="scientific">Polymorphum gilvum (strain LMG 25793 / CGMCC 1.9160 / SL003B-26A1)</name>
    <dbReference type="NCBI Taxonomy" id="991905"/>
    <lineage>
        <taxon>Bacteria</taxon>
        <taxon>Pseudomonadati</taxon>
        <taxon>Pseudomonadota</taxon>
        <taxon>Alphaproteobacteria</taxon>
        <taxon>Rhodobacterales</taxon>
        <taxon>Paracoccaceae</taxon>
        <taxon>Polymorphum</taxon>
    </lineage>
</organism>
<dbReference type="HOGENOM" id="CLU_013985_18_2_5"/>
<dbReference type="AlphaFoldDB" id="F2J303"/>
<dbReference type="PROSITE" id="PS51186">
    <property type="entry name" value="GNAT"/>
    <property type="match status" value="1"/>
</dbReference>
<dbReference type="eggNOG" id="COG0456">
    <property type="taxonomic scope" value="Bacteria"/>
</dbReference>
<keyword evidence="1 4" id="KW-0808">Transferase</keyword>
<keyword evidence="5" id="KW-1185">Reference proteome</keyword>
<gene>
    <name evidence="4" type="ordered locus">SL003B_0438</name>
</gene>
<accession>F2J303</accession>
<evidence type="ECO:0000313" key="4">
    <source>
        <dbReference type="EMBL" id="ADZ68873.1"/>
    </source>
</evidence>
<reference evidence="4 5" key="1">
    <citation type="journal article" date="2011" name="J. Bacteriol.">
        <title>Complete genome sequence of Polymorphum gilvum SL003B-26A1T, a crude oil-degrading bacterium from oil-polluted saline soil.</title>
        <authorList>
            <person name="Li S.G."/>
            <person name="Tang Y.Q."/>
            <person name="Nie Y."/>
            <person name="Cai M."/>
            <person name="Wu X.L."/>
        </authorList>
    </citation>
    <scope>NUCLEOTIDE SEQUENCE [LARGE SCALE GENOMIC DNA]</scope>
    <source>
        <strain evidence="5">LMG 25793 / CGMCC 1.9160 / SL003B-26A1</strain>
    </source>
</reference>
<dbReference type="Proteomes" id="UP000008130">
    <property type="component" value="Chromosome"/>
</dbReference>
<dbReference type="CDD" id="cd04301">
    <property type="entry name" value="NAT_SF"/>
    <property type="match status" value="1"/>
</dbReference>
<dbReference type="InterPro" id="IPR016181">
    <property type="entry name" value="Acyl_CoA_acyltransferase"/>
</dbReference>
<dbReference type="PANTHER" id="PTHR43877">
    <property type="entry name" value="AMINOALKYLPHOSPHONATE N-ACETYLTRANSFERASE-RELATED-RELATED"/>
    <property type="match status" value="1"/>
</dbReference>
<dbReference type="EMBL" id="CP002568">
    <property type="protein sequence ID" value="ADZ68873.1"/>
    <property type="molecule type" value="Genomic_DNA"/>
</dbReference>
<dbReference type="Pfam" id="PF00583">
    <property type="entry name" value="Acetyltransf_1"/>
    <property type="match status" value="1"/>
</dbReference>
<dbReference type="STRING" id="991905.SL003B_0438"/>
<feature type="domain" description="N-acetyltransferase" evidence="3">
    <location>
        <begin position="6"/>
        <end position="167"/>
    </location>
</feature>
<dbReference type="RefSeq" id="WP_013651197.1">
    <property type="nucleotide sequence ID" value="NC_015259.1"/>
</dbReference>
<evidence type="ECO:0000259" key="3">
    <source>
        <dbReference type="PROSITE" id="PS51186"/>
    </source>
</evidence>
<dbReference type="SUPFAM" id="SSF55729">
    <property type="entry name" value="Acyl-CoA N-acyltransferases (Nat)"/>
    <property type="match status" value="1"/>
</dbReference>
<protein>
    <submittedName>
        <fullName evidence="4">Acetyltransferase, GNAT family</fullName>
    </submittedName>
</protein>
<dbReference type="Gene3D" id="3.40.630.30">
    <property type="match status" value="1"/>
</dbReference>
<name>F2J303_POLGS</name>
<dbReference type="KEGG" id="pgv:SL003B_0438"/>
<dbReference type="InterPro" id="IPR000182">
    <property type="entry name" value="GNAT_dom"/>
</dbReference>